<dbReference type="Proteomes" id="UP000009022">
    <property type="component" value="Unassembled WGS sequence"/>
</dbReference>
<proteinExistence type="predicted"/>
<keyword evidence="7" id="KW-0539">Nucleus</keyword>
<dbReference type="Pfam" id="PF25780">
    <property type="entry name" value="TPR_IPO5"/>
    <property type="match status" value="1"/>
</dbReference>
<dbReference type="GO" id="GO:0005737">
    <property type="term" value="C:cytoplasm"/>
    <property type="evidence" value="ECO:0000318"/>
    <property type="project" value="GO_Central"/>
</dbReference>
<reference evidence="10 11" key="1">
    <citation type="journal article" date="2008" name="Nature">
        <title>The Trichoplax genome and the nature of placozoans.</title>
        <authorList>
            <person name="Srivastava M."/>
            <person name="Begovic E."/>
            <person name="Chapman J."/>
            <person name="Putnam N.H."/>
            <person name="Hellsten U."/>
            <person name="Kawashima T."/>
            <person name="Kuo A."/>
            <person name="Mitros T."/>
            <person name="Salamov A."/>
            <person name="Carpenter M.L."/>
            <person name="Signorovitch A.Y."/>
            <person name="Moreno M.A."/>
            <person name="Kamm K."/>
            <person name="Grimwood J."/>
            <person name="Schmutz J."/>
            <person name="Shapiro H."/>
            <person name="Grigoriev I.V."/>
            <person name="Buss L.W."/>
            <person name="Schierwater B."/>
            <person name="Dellaporta S.L."/>
            <person name="Rokhsar D.S."/>
        </authorList>
    </citation>
    <scope>NUCLEOTIDE SEQUENCE [LARGE SCALE GENOMIC DNA]</scope>
    <source>
        <strain evidence="10 11">Grell-BS-1999</strain>
    </source>
</reference>
<dbReference type="InterPro" id="IPR041653">
    <property type="entry name" value="Importin_rep_4"/>
</dbReference>
<dbReference type="InterPro" id="IPR041389">
    <property type="entry name" value="Importin_rep_6"/>
</dbReference>
<feature type="domain" description="IPO4/5-like TPR repeats" evidence="9">
    <location>
        <begin position="96"/>
        <end position="252"/>
    </location>
</feature>
<keyword evidence="4" id="KW-0963">Cytoplasm</keyword>
<dbReference type="GO" id="GO:0008139">
    <property type="term" value="F:nuclear localization sequence binding"/>
    <property type="evidence" value="ECO:0000318"/>
    <property type="project" value="GO_Central"/>
</dbReference>
<dbReference type="Pfam" id="PF25574">
    <property type="entry name" value="TPR_IMB1"/>
    <property type="match status" value="1"/>
</dbReference>
<organism evidence="10 11">
    <name type="scientific">Trichoplax adhaerens</name>
    <name type="common">Trichoplax reptans</name>
    <dbReference type="NCBI Taxonomy" id="10228"/>
    <lineage>
        <taxon>Eukaryota</taxon>
        <taxon>Metazoa</taxon>
        <taxon>Placozoa</taxon>
        <taxon>Uniplacotomia</taxon>
        <taxon>Trichoplacea</taxon>
        <taxon>Trichoplacidae</taxon>
        <taxon>Trichoplax</taxon>
    </lineage>
</organism>
<gene>
    <name evidence="10" type="ORF">TRIADDRAFT_51271</name>
</gene>
<dbReference type="HOGENOM" id="CLU_003794_0_0_1"/>
<evidence type="ECO:0000313" key="11">
    <source>
        <dbReference type="Proteomes" id="UP000009022"/>
    </source>
</evidence>
<dbReference type="InterPro" id="IPR057672">
    <property type="entry name" value="TPR_IPO4/5"/>
</dbReference>
<evidence type="ECO:0000256" key="4">
    <source>
        <dbReference type="ARBA" id="ARBA00022490"/>
    </source>
</evidence>
<name>B3RI53_TRIAD</name>
<evidence type="ECO:0000256" key="5">
    <source>
        <dbReference type="ARBA" id="ARBA00022737"/>
    </source>
</evidence>
<evidence type="ECO:0008006" key="12">
    <source>
        <dbReference type="Google" id="ProtNLM"/>
    </source>
</evidence>
<dbReference type="Pfam" id="PF18829">
    <property type="entry name" value="Importin_rep_6"/>
    <property type="match status" value="1"/>
</dbReference>
<evidence type="ECO:0000256" key="3">
    <source>
        <dbReference type="ARBA" id="ARBA00022448"/>
    </source>
</evidence>
<dbReference type="EMBL" id="DS985241">
    <property type="protein sequence ID" value="EDV28393.1"/>
    <property type="molecule type" value="Genomic_DNA"/>
</dbReference>
<dbReference type="InterPro" id="IPR040122">
    <property type="entry name" value="Importin_beta"/>
</dbReference>
<dbReference type="SUPFAM" id="SSF48371">
    <property type="entry name" value="ARM repeat"/>
    <property type="match status" value="2"/>
</dbReference>
<keyword evidence="5" id="KW-0677">Repeat</keyword>
<keyword evidence="3" id="KW-0813">Transport</keyword>
<dbReference type="GO" id="GO:0061608">
    <property type="term" value="F:nuclear import signal receptor activity"/>
    <property type="evidence" value="ECO:0000318"/>
    <property type="project" value="GO_Central"/>
</dbReference>
<dbReference type="FunCoup" id="B3RI53">
    <property type="interactions" value="2892"/>
</dbReference>
<dbReference type="KEGG" id="tad:TRIADDRAFT_51271"/>
<keyword evidence="11" id="KW-1185">Reference proteome</keyword>
<dbReference type="STRING" id="10228.B3RI53"/>
<dbReference type="GeneID" id="6748810"/>
<protein>
    <recommendedName>
        <fullName evidence="12">TOG domain-containing protein</fullName>
    </recommendedName>
</protein>
<evidence type="ECO:0000256" key="2">
    <source>
        <dbReference type="ARBA" id="ARBA00004496"/>
    </source>
</evidence>
<feature type="domain" description="Importin subunit beta-1/Transportin-1-like TPR repeats" evidence="8">
    <location>
        <begin position="488"/>
        <end position="632"/>
    </location>
</feature>
<evidence type="ECO:0000256" key="7">
    <source>
        <dbReference type="ARBA" id="ARBA00023242"/>
    </source>
</evidence>
<dbReference type="PANTHER" id="PTHR10527">
    <property type="entry name" value="IMPORTIN BETA"/>
    <property type="match status" value="1"/>
</dbReference>
<dbReference type="Pfam" id="PF18808">
    <property type="entry name" value="Importin_rep_4"/>
    <property type="match status" value="1"/>
</dbReference>
<comment type="subcellular location">
    <subcellularLocation>
        <location evidence="2">Cytoplasm</location>
    </subcellularLocation>
    <subcellularLocation>
        <location evidence="1">Nucleus</location>
    </subcellularLocation>
</comment>
<dbReference type="InterPro" id="IPR011989">
    <property type="entry name" value="ARM-like"/>
</dbReference>
<accession>B3RI53</accession>
<dbReference type="AlphaFoldDB" id="B3RI53"/>
<dbReference type="CTD" id="6748810"/>
<evidence type="ECO:0000256" key="1">
    <source>
        <dbReference type="ARBA" id="ARBA00004123"/>
    </source>
</evidence>
<keyword evidence="6" id="KW-0653">Protein transport</keyword>
<dbReference type="Gene3D" id="1.25.10.10">
    <property type="entry name" value="Leucine-rich Repeat Variant"/>
    <property type="match status" value="1"/>
</dbReference>
<sequence length="1058" mass="119934">MEYNKSFDDLLSNLMLADNDIRNAAEQQYSNFPFSTKLPMLIQSIRNSPNIENRQLAAVLFRKVLNDKNDEYRKLDESSQQYCKTELLTALQSEESDLVRRKVCDAVAELARLYVDDDNQNLWPEILQFLFQFANSPNLSHKEVALQIFRNFPTIFGNQQTHYLEVIKRMLFQCMSDTTNHKIAYLAVDATTAFLMVNDNDQLRRHFQDMVPPILTVVQMCLAKTDDDSPLKNLIEIAEAIPKIIRPHLNDLAVELIKNISNSQAESNYRQLSLEVLVTLAESAPAMMRKHGQIIIQLIPQCLSMMIDLEDDPEWSAWDNSDDPEDSDSNPIVAEFALDRLAMALGGKAILPHIVSVVPQMLQNGDWRYKYAGLMAISAVADGCQKQMMQLLTNVVMTILPFLKDEHPRVRYAACNAIGQMSTDFAEYFQKKFHDKVLPQLLDLMDDIANPRVQAHACAALYHFCDDCPSHILKIYLEPIAIKLKALLQSKLQELMQQGTKNVLEQAITAISTVAQRAEGNFLPYYDHFMPSLKFIIQSATTPEYRLLRGKTIECVSFIGLAVGTDKFLYDANDVMQLLLKTQTGDIEMTDDDPQVSYMMTAWARICKILGKQFVQYLPVVMPPLIKAASAKPEVAIFDEDDEKAQDDGWEFVKIGEQQKFGIKTAGLDDKGTACQMLVCYAKELKDGFVDYVEEVSSMTRVRGAAIESLPYLIESAKFKGGLVTQIWQFVLEEIFQAIKMEPEPEMLANVLDSFAKCIESLGKGCVNGKDMEKLTEIIHEQIKKLQTNAQLRQELRGDEDYDEEVEENLQEENECDSEVLGKVTDLIHVLFKTYGQEFLPVFDKLLPDFAGLITPDRNWQERQWAICAFDDLIEYTGNASFAYHGYFLEQYINSITDVHCEIRQSASYGCGIIAQFGGEEYSKFIPEFVPPLLKVITDASAKEIENLTATENAISAIVKICVYRSNLIDVNLILAQFLNWLPITEDELEAPHIYGFLCNLVESNNEIILGKDNCNLPRILSIFASAFITGILADDVNTKTRMETIVNQIKVTWPSLA</sequence>
<dbReference type="RefSeq" id="XP_002107595.1">
    <property type="nucleotide sequence ID" value="XM_002107559.1"/>
</dbReference>
<dbReference type="InterPro" id="IPR058584">
    <property type="entry name" value="IMB1_TNPO1-like_TPR"/>
</dbReference>
<evidence type="ECO:0000256" key="6">
    <source>
        <dbReference type="ARBA" id="ARBA00022927"/>
    </source>
</evidence>
<dbReference type="OMA" id="PKRFVQE"/>
<dbReference type="InParanoid" id="B3RI53"/>
<evidence type="ECO:0000313" key="10">
    <source>
        <dbReference type="EMBL" id="EDV28393.1"/>
    </source>
</evidence>
<dbReference type="eggNOG" id="KOG2171">
    <property type="taxonomic scope" value="Eukaryota"/>
</dbReference>
<evidence type="ECO:0000259" key="9">
    <source>
        <dbReference type="Pfam" id="PF25780"/>
    </source>
</evidence>
<dbReference type="GO" id="GO:0005634">
    <property type="term" value="C:nucleus"/>
    <property type="evidence" value="ECO:0000318"/>
    <property type="project" value="GO_Central"/>
</dbReference>
<evidence type="ECO:0000259" key="8">
    <source>
        <dbReference type="Pfam" id="PF25574"/>
    </source>
</evidence>
<dbReference type="PhylomeDB" id="B3RI53"/>
<dbReference type="InterPro" id="IPR016024">
    <property type="entry name" value="ARM-type_fold"/>
</dbReference>
<dbReference type="GO" id="GO:0006606">
    <property type="term" value="P:protein import into nucleus"/>
    <property type="evidence" value="ECO:0000318"/>
    <property type="project" value="GO_Central"/>
</dbReference>
<dbReference type="OrthoDB" id="543373at2759"/>
<dbReference type="Pfam" id="PF13513">
    <property type="entry name" value="HEAT_EZ"/>
    <property type="match status" value="1"/>
</dbReference>